<proteinExistence type="predicted"/>
<reference evidence="1" key="1">
    <citation type="submission" date="2019-08" db="EMBL/GenBank/DDBJ databases">
        <authorList>
            <person name="Kucharzyk K."/>
            <person name="Murdoch R.W."/>
            <person name="Higgins S."/>
            <person name="Loffler F."/>
        </authorList>
    </citation>
    <scope>NUCLEOTIDE SEQUENCE</scope>
</reference>
<sequence length="63" mass="7152">MLNFLFPGVSLSVLTHSIGFQQVKSQTGNCLPEFSLRNDGWNVLQVNFFCGEVCLSQEYTFLF</sequence>
<accession>A0A645FDC1</accession>
<dbReference type="EMBL" id="VSSQ01057655">
    <property type="protein sequence ID" value="MPN11442.1"/>
    <property type="molecule type" value="Genomic_DNA"/>
</dbReference>
<name>A0A645FDC1_9ZZZZ</name>
<organism evidence="1">
    <name type="scientific">bioreactor metagenome</name>
    <dbReference type="NCBI Taxonomy" id="1076179"/>
    <lineage>
        <taxon>unclassified sequences</taxon>
        <taxon>metagenomes</taxon>
        <taxon>ecological metagenomes</taxon>
    </lineage>
</organism>
<dbReference type="AlphaFoldDB" id="A0A645FDC1"/>
<gene>
    <name evidence="1" type="ORF">SDC9_158743</name>
</gene>
<evidence type="ECO:0000313" key="1">
    <source>
        <dbReference type="EMBL" id="MPN11442.1"/>
    </source>
</evidence>
<protein>
    <submittedName>
        <fullName evidence="1">Uncharacterized protein</fullName>
    </submittedName>
</protein>
<comment type="caution">
    <text evidence="1">The sequence shown here is derived from an EMBL/GenBank/DDBJ whole genome shotgun (WGS) entry which is preliminary data.</text>
</comment>